<proteinExistence type="predicted"/>
<protein>
    <submittedName>
        <fullName evidence="1">Uncharacterized protein</fullName>
    </submittedName>
</protein>
<dbReference type="AlphaFoldDB" id="A0A383EYC6"/>
<gene>
    <name evidence="1" type="ORF">METZ01_LOCUS514287</name>
</gene>
<name>A0A383EYC6_9ZZZZ</name>
<accession>A0A383EYC6</accession>
<evidence type="ECO:0000313" key="1">
    <source>
        <dbReference type="EMBL" id="SVE61433.1"/>
    </source>
</evidence>
<reference evidence="1" key="1">
    <citation type="submission" date="2018-05" db="EMBL/GenBank/DDBJ databases">
        <authorList>
            <person name="Lanie J.A."/>
            <person name="Ng W.-L."/>
            <person name="Kazmierczak K.M."/>
            <person name="Andrzejewski T.M."/>
            <person name="Davidsen T.M."/>
            <person name="Wayne K.J."/>
            <person name="Tettelin H."/>
            <person name="Glass J.I."/>
            <person name="Rusch D."/>
            <person name="Podicherti R."/>
            <person name="Tsui H.-C.T."/>
            <person name="Winkler M.E."/>
        </authorList>
    </citation>
    <scope>NUCLEOTIDE SEQUENCE</scope>
</reference>
<feature type="non-terminal residue" evidence="1">
    <location>
        <position position="51"/>
    </location>
</feature>
<organism evidence="1">
    <name type="scientific">marine metagenome</name>
    <dbReference type="NCBI Taxonomy" id="408172"/>
    <lineage>
        <taxon>unclassified sequences</taxon>
        <taxon>metagenomes</taxon>
        <taxon>ecological metagenomes</taxon>
    </lineage>
</organism>
<sequence length="51" mass="5765">MFRANGPYLTIKQFDKLRTTIGGTLPMLSSNGMTQHRSIMLRLHNQTSEGN</sequence>
<dbReference type="EMBL" id="UINC01229641">
    <property type="protein sequence ID" value="SVE61433.1"/>
    <property type="molecule type" value="Genomic_DNA"/>
</dbReference>